<evidence type="ECO:0000256" key="2">
    <source>
        <dbReference type="SAM" id="Phobius"/>
    </source>
</evidence>
<dbReference type="Proteomes" id="UP000305067">
    <property type="component" value="Unassembled WGS sequence"/>
</dbReference>
<feature type="transmembrane region" description="Helical" evidence="2">
    <location>
        <begin position="310"/>
        <end position="331"/>
    </location>
</feature>
<dbReference type="AlphaFoldDB" id="A0A5C3QX89"/>
<feature type="transmembrane region" description="Helical" evidence="2">
    <location>
        <begin position="267"/>
        <end position="290"/>
    </location>
</feature>
<feature type="compositionally biased region" description="Polar residues" evidence="1">
    <location>
        <begin position="69"/>
        <end position="101"/>
    </location>
</feature>
<feature type="compositionally biased region" description="Low complexity" evidence="1">
    <location>
        <begin position="8"/>
        <end position="20"/>
    </location>
</feature>
<feature type="compositionally biased region" description="Basic and acidic residues" evidence="1">
    <location>
        <begin position="126"/>
        <end position="135"/>
    </location>
</feature>
<feature type="transmembrane region" description="Helical" evidence="2">
    <location>
        <begin position="234"/>
        <end position="255"/>
    </location>
</feature>
<keyword evidence="2" id="KW-0472">Membrane</keyword>
<feature type="compositionally biased region" description="Basic and acidic residues" evidence="1">
    <location>
        <begin position="102"/>
        <end position="114"/>
    </location>
</feature>
<protein>
    <submittedName>
        <fullName evidence="3">Uncharacterized protein</fullName>
    </submittedName>
</protein>
<organism evidence="3 4">
    <name type="scientific">Pterulicium gracile</name>
    <dbReference type="NCBI Taxonomy" id="1884261"/>
    <lineage>
        <taxon>Eukaryota</taxon>
        <taxon>Fungi</taxon>
        <taxon>Dikarya</taxon>
        <taxon>Basidiomycota</taxon>
        <taxon>Agaricomycotina</taxon>
        <taxon>Agaricomycetes</taxon>
        <taxon>Agaricomycetidae</taxon>
        <taxon>Agaricales</taxon>
        <taxon>Pleurotineae</taxon>
        <taxon>Pterulaceae</taxon>
        <taxon>Pterulicium</taxon>
    </lineage>
</organism>
<keyword evidence="4" id="KW-1185">Reference proteome</keyword>
<evidence type="ECO:0000256" key="1">
    <source>
        <dbReference type="SAM" id="MobiDB-lite"/>
    </source>
</evidence>
<keyword evidence="2" id="KW-0812">Transmembrane</keyword>
<gene>
    <name evidence="3" type="ORF">BDV98DRAFT_647638</name>
</gene>
<feature type="region of interest" description="Disordered" evidence="1">
    <location>
        <begin position="1"/>
        <end position="173"/>
    </location>
</feature>
<accession>A0A5C3QX89</accession>
<dbReference type="EMBL" id="ML178815">
    <property type="protein sequence ID" value="TFL06605.1"/>
    <property type="molecule type" value="Genomic_DNA"/>
</dbReference>
<feature type="transmembrane region" description="Helical" evidence="2">
    <location>
        <begin position="378"/>
        <end position="401"/>
    </location>
</feature>
<keyword evidence="2" id="KW-1133">Transmembrane helix</keyword>
<dbReference type="OrthoDB" id="1436450at2759"/>
<dbReference type="PANTHER" id="PTHR36819">
    <property type="entry name" value="REGULATOR OF PHOSPHOLIPASE D SRF1"/>
    <property type="match status" value="1"/>
</dbReference>
<sequence length="419" mass="45946">MPESLEIPPSTARSGSSAASRHSHRSARSPPPINTNVAVVTTPPWAKDEPPSPRPLSPDGGTRPLDPSDATSSRSSFQQQQADLGSTWWSFTSRQRPTASGKSERPRVSFKDRSISWLPNGPSSARPRDRDREKQPSSPSSDRFLPLQPPTAQSGSERPNLDSLPLPDAPFTLAQNATPGWETPWSAGVRSNSHDGQFFGDIDNDSDNGDANKNLSVWKKRRKNFRVCVLTNTYVPLMFRFINITFTTAALGLAIRIRRIELNNNVLGALGSSPTLVIIFAPPTLVHVIFSVYLEYFGRPLGLWRTSAKLAHTLFEVLFICAWSAALSLTFDNYFTSIIPCTGPSSISWYSSISLPESTIQDLEGGVGSRLCNTQLSLISLVLVGLLMYCINLIISLYRIFDKVKLSATSVRGARNASV</sequence>
<dbReference type="PANTHER" id="PTHR36819:SF1">
    <property type="entry name" value="REGULATOR OF PHOSPHOLIPASE D SRF1"/>
    <property type="match status" value="1"/>
</dbReference>
<evidence type="ECO:0000313" key="3">
    <source>
        <dbReference type="EMBL" id="TFL06605.1"/>
    </source>
</evidence>
<dbReference type="GO" id="GO:0071944">
    <property type="term" value="C:cell periphery"/>
    <property type="evidence" value="ECO:0007669"/>
    <property type="project" value="TreeGrafter"/>
</dbReference>
<reference evidence="3 4" key="1">
    <citation type="journal article" date="2019" name="Nat. Ecol. Evol.">
        <title>Megaphylogeny resolves global patterns of mushroom evolution.</title>
        <authorList>
            <person name="Varga T."/>
            <person name="Krizsan K."/>
            <person name="Foldi C."/>
            <person name="Dima B."/>
            <person name="Sanchez-Garcia M."/>
            <person name="Sanchez-Ramirez S."/>
            <person name="Szollosi G.J."/>
            <person name="Szarkandi J.G."/>
            <person name="Papp V."/>
            <person name="Albert L."/>
            <person name="Andreopoulos W."/>
            <person name="Angelini C."/>
            <person name="Antonin V."/>
            <person name="Barry K.W."/>
            <person name="Bougher N.L."/>
            <person name="Buchanan P."/>
            <person name="Buyck B."/>
            <person name="Bense V."/>
            <person name="Catcheside P."/>
            <person name="Chovatia M."/>
            <person name="Cooper J."/>
            <person name="Damon W."/>
            <person name="Desjardin D."/>
            <person name="Finy P."/>
            <person name="Geml J."/>
            <person name="Haridas S."/>
            <person name="Hughes K."/>
            <person name="Justo A."/>
            <person name="Karasinski D."/>
            <person name="Kautmanova I."/>
            <person name="Kiss B."/>
            <person name="Kocsube S."/>
            <person name="Kotiranta H."/>
            <person name="LaButti K.M."/>
            <person name="Lechner B.E."/>
            <person name="Liimatainen K."/>
            <person name="Lipzen A."/>
            <person name="Lukacs Z."/>
            <person name="Mihaltcheva S."/>
            <person name="Morgado L.N."/>
            <person name="Niskanen T."/>
            <person name="Noordeloos M.E."/>
            <person name="Ohm R.A."/>
            <person name="Ortiz-Santana B."/>
            <person name="Ovrebo C."/>
            <person name="Racz N."/>
            <person name="Riley R."/>
            <person name="Savchenko A."/>
            <person name="Shiryaev A."/>
            <person name="Soop K."/>
            <person name="Spirin V."/>
            <person name="Szebenyi C."/>
            <person name="Tomsovsky M."/>
            <person name="Tulloss R.E."/>
            <person name="Uehling J."/>
            <person name="Grigoriev I.V."/>
            <person name="Vagvolgyi C."/>
            <person name="Papp T."/>
            <person name="Martin F.M."/>
            <person name="Miettinen O."/>
            <person name="Hibbett D.S."/>
            <person name="Nagy L.G."/>
        </authorList>
    </citation>
    <scope>NUCLEOTIDE SEQUENCE [LARGE SCALE GENOMIC DNA]</scope>
    <source>
        <strain evidence="3 4">CBS 309.79</strain>
    </source>
</reference>
<dbReference type="InterPro" id="IPR037737">
    <property type="entry name" value="Srf1"/>
</dbReference>
<proteinExistence type="predicted"/>
<dbReference type="GO" id="GO:0000324">
    <property type="term" value="C:fungal-type vacuole"/>
    <property type="evidence" value="ECO:0007669"/>
    <property type="project" value="TreeGrafter"/>
</dbReference>
<name>A0A5C3QX89_9AGAR</name>
<evidence type="ECO:0000313" key="4">
    <source>
        <dbReference type="Proteomes" id="UP000305067"/>
    </source>
</evidence>